<comment type="caution">
    <text evidence="5">The sequence shown here is derived from an EMBL/GenBank/DDBJ whole genome shotgun (WGS) entry which is preliminary data.</text>
</comment>
<reference evidence="6" key="1">
    <citation type="journal article" date="2019" name="Int. J. Syst. Evol. Microbiol.">
        <title>The Global Catalogue of Microorganisms (GCM) 10K type strain sequencing project: providing services to taxonomists for standard genome sequencing and annotation.</title>
        <authorList>
            <consortium name="The Broad Institute Genomics Platform"/>
            <consortium name="The Broad Institute Genome Sequencing Center for Infectious Disease"/>
            <person name="Wu L."/>
            <person name="Ma J."/>
        </authorList>
    </citation>
    <scope>NUCLEOTIDE SEQUENCE [LARGE SCALE GENOMIC DNA]</scope>
    <source>
        <strain evidence="6">LMG 29894</strain>
    </source>
</reference>
<dbReference type="PANTHER" id="PTHR33446:SF8">
    <property type="entry name" value="PROTEIN TONB"/>
    <property type="match status" value="1"/>
</dbReference>
<evidence type="ECO:0000256" key="1">
    <source>
        <dbReference type="ARBA" id="ARBA00022362"/>
    </source>
</evidence>
<feature type="compositionally biased region" description="Pro residues" evidence="3">
    <location>
        <begin position="63"/>
        <end position="72"/>
    </location>
</feature>
<dbReference type="RefSeq" id="WP_378167657.1">
    <property type="nucleotide sequence ID" value="NZ_JBHSBU010000001.1"/>
</dbReference>
<evidence type="ECO:0000256" key="3">
    <source>
        <dbReference type="SAM" id="MobiDB-lite"/>
    </source>
</evidence>
<evidence type="ECO:0000313" key="6">
    <source>
        <dbReference type="Proteomes" id="UP001595791"/>
    </source>
</evidence>
<name>A0ABV8MX83_9NEIS</name>
<gene>
    <name evidence="5" type="ORF">ACFOW7_19730</name>
</gene>
<dbReference type="EMBL" id="JBHSBU010000001">
    <property type="protein sequence ID" value="MFC4161570.1"/>
    <property type="molecule type" value="Genomic_DNA"/>
</dbReference>
<dbReference type="InterPro" id="IPR051045">
    <property type="entry name" value="TonB-dependent_transducer"/>
</dbReference>
<feature type="domain" description="TonB C-terminal" evidence="4">
    <location>
        <begin position="172"/>
        <end position="239"/>
    </location>
</feature>
<dbReference type="InterPro" id="IPR037682">
    <property type="entry name" value="TonB_C"/>
</dbReference>
<proteinExistence type="predicted"/>
<feature type="region of interest" description="Disordered" evidence="3">
    <location>
        <begin position="58"/>
        <end position="162"/>
    </location>
</feature>
<feature type="compositionally biased region" description="Basic and acidic residues" evidence="3">
    <location>
        <begin position="153"/>
        <end position="162"/>
    </location>
</feature>
<keyword evidence="6" id="KW-1185">Reference proteome</keyword>
<dbReference type="Gene3D" id="3.30.2420.10">
    <property type="entry name" value="TonB"/>
    <property type="match status" value="1"/>
</dbReference>
<organism evidence="5 6">
    <name type="scientific">Chitinimonas lacunae</name>
    <dbReference type="NCBI Taxonomy" id="1963018"/>
    <lineage>
        <taxon>Bacteria</taxon>
        <taxon>Pseudomonadati</taxon>
        <taxon>Pseudomonadota</taxon>
        <taxon>Betaproteobacteria</taxon>
        <taxon>Neisseriales</taxon>
        <taxon>Chitinibacteraceae</taxon>
        <taxon>Chitinimonas</taxon>
    </lineage>
</organism>
<evidence type="ECO:0000313" key="5">
    <source>
        <dbReference type="EMBL" id="MFC4161570.1"/>
    </source>
</evidence>
<protein>
    <recommendedName>
        <fullName evidence="1">Protein TonB</fullName>
    </recommendedName>
</protein>
<evidence type="ECO:0000256" key="2">
    <source>
        <dbReference type="ARBA" id="ARBA00022737"/>
    </source>
</evidence>
<evidence type="ECO:0000259" key="4">
    <source>
        <dbReference type="Pfam" id="PF03544"/>
    </source>
</evidence>
<feature type="compositionally biased region" description="Basic and acidic residues" evidence="3">
    <location>
        <begin position="74"/>
        <end position="111"/>
    </location>
</feature>
<feature type="compositionally biased region" description="Polar residues" evidence="3">
    <location>
        <begin position="124"/>
        <end position="134"/>
    </location>
</feature>
<dbReference type="SUPFAM" id="SSF74653">
    <property type="entry name" value="TolA/TonB C-terminal domain"/>
    <property type="match status" value="1"/>
</dbReference>
<dbReference type="PANTHER" id="PTHR33446">
    <property type="entry name" value="PROTEIN TONB-RELATED"/>
    <property type="match status" value="1"/>
</dbReference>
<dbReference type="Proteomes" id="UP001595791">
    <property type="component" value="Unassembled WGS sequence"/>
</dbReference>
<dbReference type="Pfam" id="PF03544">
    <property type="entry name" value="TonB_C"/>
    <property type="match status" value="1"/>
</dbReference>
<sequence>MAYTGTGKTLWAHPSVEEPFFSLKKAFVLALVIEASVFAGLYYIKASGMLHIEQKKPPMKVVPVPPKPPEPEPIIEKPPEPIKPKVEPKVEKIVDKPLPKEQVKEQPKPEDTAPVPLEQPAPGPSTSSNANSVALPTAVGDKTTNNNPVAPKEPAKAGPDRGIRPLKKAEWVFPRDLLAEDLSGTVKAHVYINPDGTVREVKIISSTEPRFNRHVQKTLMKYVFHPSDIERIGEYEINFKVDTVGEAV</sequence>
<accession>A0ABV8MX83</accession>
<keyword evidence="2" id="KW-0677">Repeat</keyword>